<organism evidence="1 2">
    <name type="scientific">Elysia crispata</name>
    <name type="common">lettuce slug</name>
    <dbReference type="NCBI Taxonomy" id="231223"/>
    <lineage>
        <taxon>Eukaryota</taxon>
        <taxon>Metazoa</taxon>
        <taxon>Spiralia</taxon>
        <taxon>Lophotrochozoa</taxon>
        <taxon>Mollusca</taxon>
        <taxon>Gastropoda</taxon>
        <taxon>Heterobranchia</taxon>
        <taxon>Euthyneura</taxon>
        <taxon>Panpulmonata</taxon>
        <taxon>Sacoglossa</taxon>
        <taxon>Placobranchoidea</taxon>
        <taxon>Plakobranchidae</taxon>
        <taxon>Elysia</taxon>
    </lineage>
</organism>
<comment type="caution">
    <text evidence="1">The sequence shown here is derived from an EMBL/GenBank/DDBJ whole genome shotgun (WGS) entry which is preliminary data.</text>
</comment>
<name>A0AAE0XYL5_9GAST</name>
<evidence type="ECO:0000313" key="2">
    <source>
        <dbReference type="Proteomes" id="UP001283361"/>
    </source>
</evidence>
<protein>
    <submittedName>
        <fullName evidence="1">Uncharacterized protein</fullName>
    </submittedName>
</protein>
<accession>A0AAE0XYL5</accession>
<dbReference type="EMBL" id="JAWDGP010007341">
    <property type="protein sequence ID" value="KAK3724703.1"/>
    <property type="molecule type" value="Genomic_DNA"/>
</dbReference>
<keyword evidence="2" id="KW-1185">Reference proteome</keyword>
<proteinExistence type="predicted"/>
<reference evidence="1" key="1">
    <citation type="journal article" date="2023" name="G3 (Bethesda)">
        <title>A reference genome for the long-term kleptoplast-retaining sea slug Elysia crispata morphotype clarki.</title>
        <authorList>
            <person name="Eastman K.E."/>
            <person name="Pendleton A.L."/>
            <person name="Shaikh M.A."/>
            <person name="Suttiyut T."/>
            <person name="Ogas R."/>
            <person name="Tomko P."/>
            <person name="Gavelis G."/>
            <person name="Widhalm J.R."/>
            <person name="Wisecaver J.H."/>
        </authorList>
    </citation>
    <scope>NUCLEOTIDE SEQUENCE</scope>
    <source>
        <strain evidence="1">ECLA1</strain>
    </source>
</reference>
<dbReference type="Proteomes" id="UP001283361">
    <property type="component" value="Unassembled WGS sequence"/>
</dbReference>
<gene>
    <name evidence="1" type="ORF">RRG08_041183</name>
</gene>
<evidence type="ECO:0000313" key="1">
    <source>
        <dbReference type="EMBL" id="KAK3724703.1"/>
    </source>
</evidence>
<dbReference type="AlphaFoldDB" id="A0AAE0XYL5"/>
<sequence length="104" mass="11571">MRDAQRWDPGGSVGSPLTALTLLHQHCHKAERETEALIDVLTSGMRLCSNGSLPSSSDSNGVDYCEKEIIVFTDIFCLCSLVLECQYHFPDKNSIENTHRVLSM</sequence>